<evidence type="ECO:0000256" key="2">
    <source>
        <dbReference type="ARBA" id="ARBA00022692"/>
    </source>
</evidence>
<feature type="transmembrane region" description="Helical" evidence="6">
    <location>
        <begin position="101"/>
        <end position="122"/>
    </location>
</feature>
<dbReference type="Proteomes" id="UP000663829">
    <property type="component" value="Unassembled WGS sequence"/>
</dbReference>
<keyword evidence="4 6" id="KW-0472">Membrane</keyword>
<evidence type="ECO:0000256" key="3">
    <source>
        <dbReference type="ARBA" id="ARBA00022989"/>
    </source>
</evidence>
<dbReference type="EMBL" id="CAJNOQ010028489">
    <property type="protein sequence ID" value="CAF1561984.1"/>
    <property type="molecule type" value="Genomic_DNA"/>
</dbReference>
<dbReference type="Proteomes" id="UP000681722">
    <property type="component" value="Unassembled WGS sequence"/>
</dbReference>
<dbReference type="InterPro" id="IPR050927">
    <property type="entry name" value="TRPM"/>
</dbReference>
<accession>A0A815XUS0</accession>
<feature type="non-terminal residue" evidence="8">
    <location>
        <position position="1"/>
    </location>
</feature>
<evidence type="ECO:0000313" key="10">
    <source>
        <dbReference type="Proteomes" id="UP000663829"/>
    </source>
</evidence>
<dbReference type="PANTHER" id="PTHR13800:SF12">
    <property type="entry name" value="TRANSIENT RECEPTOR POTENTIAL CATION CHANNEL SUBFAMILY M MEMBER-LIKE 2"/>
    <property type="match status" value="1"/>
</dbReference>
<feature type="transmembrane region" description="Helical" evidence="6">
    <location>
        <begin position="142"/>
        <end position="164"/>
    </location>
</feature>
<dbReference type="AlphaFoldDB" id="A0A815XUS0"/>
<evidence type="ECO:0000256" key="1">
    <source>
        <dbReference type="ARBA" id="ARBA00004141"/>
    </source>
</evidence>
<sequence>FVLLVDYFPLNKNNGKRNGFEDLYIPITEIILHVCMWCLITEEIRDFQQYWTRGSSNQMSIRRRVWKYFDDDKWNFLDAIAILTYLIGFGTRFTVTEEVFIVSKIFMVIDLFLWYIRMLQVFSAYKRLGPKLLMIFHTMKDLLFFIFFILIFLFGYSITSYALITTKNQVHWNKTVNGGFYLENEGTNLWRWSLLRNVLDWGMWKIYGEIDLLDVNEPDGTSISAFRHLSDRHLSAPTFERPTLERPTVERPRHLSNNDSSAPSAHPHPHPPLPYTASPSTDLQIIQFKIGRQKNYSDHRYRSE</sequence>
<dbReference type="PANTHER" id="PTHR13800">
    <property type="entry name" value="TRANSIENT RECEPTOR POTENTIAL CATION CHANNEL, SUBFAMILY M, MEMBER 6"/>
    <property type="match status" value="1"/>
</dbReference>
<evidence type="ECO:0000259" key="7">
    <source>
        <dbReference type="Pfam" id="PF00520"/>
    </source>
</evidence>
<evidence type="ECO:0000256" key="5">
    <source>
        <dbReference type="SAM" id="MobiDB-lite"/>
    </source>
</evidence>
<feature type="region of interest" description="Disordered" evidence="5">
    <location>
        <begin position="240"/>
        <end position="279"/>
    </location>
</feature>
<dbReference type="Pfam" id="PF00520">
    <property type="entry name" value="Ion_trans"/>
    <property type="match status" value="1"/>
</dbReference>
<feature type="transmembrane region" description="Helical" evidence="6">
    <location>
        <begin position="74"/>
        <end position="95"/>
    </location>
</feature>
<evidence type="ECO:0000313" key="9">
    <source>
        <dbReference type="EMBL" id="CAF4423549.1"/>
    </source>
</evidence>
<keyword evidence="2 6" id="KW-0812">Transmembrane</keyword>
<dbReference type="EMBL" id="CAJOBC010094248">
    <property type="protein sequence ID" value="CAF4423549.1"/>
    <property type="molecule type" value="Genomic_DNA"/>
</dbReference>
<organism evidence="8 10">
    <name type="scientific">Didymodactylos carnosus</name>
    <dbReference type="NCBI Taxonomy" id="1234261"/>
    <lineage>
        <taxon>Eukaryota</taxon>
        <taxon>Metazoa</taxon>
        <taxon>Spiralia</taxon>
        <taxon>Gnathifera</taxon>
        <taxon>Rotifera</taxon>
        <taxon>Eurotatoria</taxon>
        <taxon>Bdelloidea</taxon>
        <taxon>Philodinida</taxon>
        <taxon>Philodinidae</taxon>
        <taxon>Didymodactylos</taxon>
    </lineage>
</organism>
<keyword evidence="3 6" id="KW-1133">Transmembrane helix</keyword>
<feature type="compositionally biased region" description="Basic and acidic residues" evidence="5">
    <location>
        <begin position="242"/>
        <end position="253"/>
    </location>
</feature>
<dbReference type="GO" id="GO:0005886">
    <property type="term" value="C:plasma membrane"/>
    <property type="evidence" value="ECO:0007669"/>
    <property type="project" value="TreeGrafter"/>
</dbReference>
<evidence type="ECO:0000256" key="4">
    <source>
        <dbReference type="ARBA" id="ARBA00023136"/>
    </source>
</evidence>
<evidence type="ECO:0000313" key="8">
    <source>
        <dbReference type="EMBL" id="CAF1561984.1"/>
    </source>
</evidence>
<feature type="domain" description="Ion transport" evidence="7">
    <location>
        <begin position="27"/>
        <end position="177"/>
    </location>
</feature>
<keyword evidence="10" id="KW-1185">Reference proteome</keyword>
<reference evidence="8" key="1">
    <citation type="submission" date="2021-02" db="EMBL/GenBank/DDBJ databases">
        <authorList>
            <person name="Nowell W R."/>
        </authorList>
    </citation>
    <scope>NUCLEOTIDE SEQUENCE</scope>
</reference>
<dbReference type="OrthoDB" id="10055156at2759"/>
<dbReference type="InterPro" id="IPR005821">
    <property type="entry name" value="Ion_trans_dom"/>
</dbReference>
<comment type="caution">
    <text evidence="8">The sequence shown here is derived from an EMBL/GenBank/DDBJ whole genome shotgun (WGS) entry which is preliminary data.</text>
</comment>
<evidence type="ECO:0000256" key="6">
    <source>
        <dbReference type="SAM" id="Phobius"/>
    </source>
</evidence>
<name>A0A815XUS0_9BILA</name>
<dbReference type="GO" id="GO:0099604">
    <property type="term" value="F:ligand-gated calcium channel activity"/>
    <property type="evidence" value="ECO:0007669"/>
    <property type="project" value="TreeGrafter"/>
</dbReference>
<protein>
    <recommendedName>
        <fullName evidence="7">Ion transport domain-containing protein</fullName>
    </recommendedName>
</protein>
<proteinExistence type="predicted"/>
<comment type="subcellular location">
    <subcellularLocation>
        <location evidence="1">Membrane</location>
        <topology evidence="1">Multi-pass membrane protein</topology>
    </subcellularLocation>
</comment>
<gene>
    <name evidence="8" type="ORF">GPM918_LOCUS39823</name>
    <name evidence="9" type="ORF">SRO942_LOCUS40728</name>
</gene>